<evidence type="ECO:0000256" key="1">
    <source>
        <dbReference type="SAM" id="Phobius"/>
    </source>
</evidence>
<accession>A0ABQ6GJV3</accession>
<comment type="caution">
    <text evidence="2">The sequence shown here is derived from an EMBL/GenBank/DDBJ whole genome shotgun (WGS) entry which is preliminary data.</text>
</comment>
<keyword evidence="3" id="KW-1185">Reference proteome</keyword>
<reference evidence="2 3" key="1">
    <citation type="submission" date="2023-03" db="EMBL/GenBank/DDBJ databases">
        <title>Draft genome sequence of the bacteria which degrade cell wall of Tricholomamatutake.</title>
        <authorList>
            <person name="Konishi Y."/>
            <person name="Fukuta Y."/>
            <person name="Shirasaka N."/>
        </authorList>
    </citation>
    <scope>NUCLEOTIDE SEQUENCE [LARGE SCALE GENOMIC DNA]</scope>
    <source>
        <strain evidence="3">mu1</strain>
    </source>
</reference>
<protein>
    <recommendedName>
        <fullName evidence="4">DUF3592 domain-containing protein</fullName>
    </recommendedName>
</protein>
<keyword evidence="1" id="KW-0812">Transmembrane</keyword>
<dbReference type="Proteomes" id="UP001157114">
    <property type="component" value="Unassembled WGS sequence"/>
</dbReference>
<keyword evidence="1" id="KW-0472">Membrane</keyword>
<proteinExistence type="predicted"/>
<evidence type="ECO:0000313" key="3">
    <source>
        <dbReference type="Proteomes" id="UP001157114"/>
    </source>
</evidence>
<dbReference type="EMBL" id="BSSQ01000028">
    <property type="protein sequence ID" value="GLX71221.1"/>
    <property type="molecule type" value="Genomic_DNA"/>
</dbReference>
<organism evidence="2 3">
    <name type="scientific">Paenibacillus glycanilyticus</name>
    <dbReference type="NCBI Taxonomy" id="126569"/>
    <lineage>
        <taxon>Bacteria</taxon>
        <taxon>Bacillati</taxon>
        <taxon>Bacillota</taxon>
        <taxon>Bacilli</taxon>
        <taxon>Bacillales</taxon>
        <taxon>Paenibacillaceae</taxon>
        <taxon>Paenibacillus</taxon>
    </lineage>
</organism>
<feature type="transmembrane region" description="Helical" evidence="1">
    <location>
        <begin position="164"/>
        <end position="182"/>
    </location>
</feature>
<feature type="transmembrane region" description="Helical" evidence="1">
    <location>
        <begin position="20"/>
        <end position="41"/>
    </location>
</feature>
<dbReference type="RefSeq" id="WP_284242025.1">
    <property type="nucleotide sequence ID" value="NZ_BSSQ01000028.1"/>
</dbReference>
<keyword evidence="1" id="KW-1133">Transmembrane helix</keyword>
<name>A0ABQ6GJV3_9BACL</name>
<sequence>MPNRIIPFSLRFKMFFVGNYQFTQVFLIFFIVFSTISLLSFRSEWKMQLIFGILALLFLLFLVNSWIKAYRQIRVLKNSKLGRARYVSSEPTMFRVGYTNIKRHTYSYYGDDNNLYKAYMDSTDSEPPLMVDLVYDSDEQNSAVILSGLPGNPTLQEGGHLSPVKYIGSLLIYLVFIYLFFIQ</sequence>
<evidence type="ECO:0000313" key="2">
    <source>
        <dbReference type="EMBL" id="GLX71221.1"/>
    </source>
</evidence>
<feature type="transmembrane region" description="Helical" evidence="1">
    <location>
        <begin position="47"/>
        <end position="67"/>
    </location>
</feature>
<gene>
    <name evidence="2" type="ORF">MU1_55700</name>
</gene>
<evidence type="ECO:0008006" key="4">
    <source>
        <dbReference type="Google" id="ProtNLM"/>
    </source>
</evidence>